<keyword evidence="1" id="KW-0175">Coiled coil</keyword>
<sequence>MEMEHILNMIEVDSSDNKIKVSITESTMMQILHRSMDKAYRKVKSKTGVLECLNEISKFYELAVLQLEGCLKFVQEERGNYDFETSHEFLLKDLTEIKDRLQRRLKEVESAISDKDTELSKRLGNEMKLKKALAMSEKRMDSLYADLKEQRKLEGSDELFLGSQANIETRDREDEFCELKHSVDQQVWNIQQQLEPNYQIQDAINNKKIEQMGSDLGILKETLDLAFNKMQNAIFLSELGPIEHQWMSDIERSIAAIVIKGSRESFEEEMKKREFQASVGLQKHLSDLIREINCLNHELRFISNPDDAQVKSFKSKSFPRGRCFSEGDDRRKSSTTKHCNKEDLKNDDGSLVTKMIKNHGTKIRRKSDELELLTQELLRDKSSPLPRRKGKDTIDLKRWIKELIVRLENLINLNPEIGDCFSDNRYDYELQEPPETRTFSDGRIDIENPGVHSMEEIWAKVSTKAPVSEERNVDPWSEIKLLKQEMEDSSLQNRVMEETYLTLIRSLVDEFRIEMLNNYIHCLIKEDMYELFIEEMKTEWNERTGSEKYGTLFVKPTVPELTHPDYFFRALSDDIYVFLLRKILGEWEENIETFKSISCLGEELCLIVFGEIVRDIINTSNSALIELQQIKVDESSNYKFESDDKFFETAAMSIKDDVLKAFLADKIKELQMEIYAFGIESLIKEDIFQFVLVESVKQGFIPDETDDQMNREQSPSNSMIPVHNLAHTLDRLEKFFEDEEALILTAYSETGRQNTRLQHDASGFEFNQHKHCPGFFTYDENSTTLADIKLEKALLQLDYGKALLSKLRSELGITVNNLDSLNPTRDCRKPSIDVSLETFIRDLSQTLQSFEFELFTRLGRHALRLDEMKGQLDKVAKITVSLTQKESLYRKAFVRRCENLQMAEAEVTLIPILKFPTAVYHDQPQEHRRNIDITVVGRAGKRIGQIPLETCDNFRHIFGDSYGGDEPETSDVSELLACSKTVLYSPDACLV</sequence>
<feature type="coiled-coil region" evidence="1">
    <location>
        <begin position="91"/>
        <end position="118"/>
    </location>
</feature>
<dbReference type="EMBL" id="JBBPBM010000056">
    <property type="protein sequence ID" value="KAK8517103.1"/>
    <property type="molecule type" value="Genomic_DNA"/>
</dbReference>
<protein>
    <submittedName>
        <fullName evidence="2">Uncharacterized protein</fullName>
    </submittedName>
</protein>
<comment type="caution">
    <text evidence="2">The sequence shown here is derived from an EMBL/GenBank/DDBJ whole genome shotgun (WGS) entry which is preliminary data.</text>
</comment>
<organism evidence="2 3">
    <name type="scientific">Hibiscus sabdariffa</name>
    <name type="common">roselle</name>
    <dbReference type="NCBI Taxonomy" id="183260"/>
    <lineage>
        <taxon>Eukaryota</taxon>
        <taxon>Viridiplantae</taxon>
        <taxon>Streptophyta</taxon>
        <taxon>Embryophyta</taxon>
        <taxon>Tracheophyta</taxon>
        <taxon>Spermatophyta</taxon>
        <taxon>Magnoliopsida</taxon>
        <taxon>eudicotyledons</taxon>
        <taxon>Gunneridae</taxon>
        <taxon>Pentapetalae</taxon>
        <taxon>rosids</taxon>
        <taxon>malvids</taxon>
        <taxon>Malvales</taxon>
        <taxon>Malvaceae</taxon>
        <taxon>Malvoideae</taxon>
        <taxon>Hibiscus</taxon>
    </lineage>
</organism>
<gene>
    <name evidence="2" type="ORF">V6N12_032301</name>
</gene>
<name>A0ABR2CE53_9ROSI</name>
<dbReference type="InterPro" id="IPR037490">
    <property type="entry name" value="WAP"/>
</dbReference>
<reference evidence="2 3" key="1">
    <citation type="journal article" date="2024" name="G3 (Bethesda)">
        <title>Genome assembly of Hibiscus sabdariffa L. provides insights into metabolisms of medicinal natural products.</title>
        <authorList>
            <person name="Kim T."/>
        </authorList>
    </citation>
    <scope>NUCLEOTIDE SEQUENCE [LARGE SCALE GENOMIC DNA]</scope>
    <source>
        <strain evidence="2">TK-2024</strain>
        <tissue evidence="2">Old leaves</tissue>
    </source>
</reference>
<evidence type="ECO:0000313" key="3">
    <source>
        <dbReference type="Proteomes" id="UP001472677"/>
    </source>
</evidence>
<keyword evidence="3" id="KW-1185">Reference proteome</keyword>
<evidence type="ECO:0000313" key="2">
    <source>
        <dbReference type="EMBL" id="KAK8517103.1"/>
    </source>
</evidence>
<dbReference type="PANTHER" id="PTHR33883">
    <property type="entry name" value="WPP DOMAIN-ASSOCIATED PROTEIN"/>
    <property type="match status" value="1"/>
</dbReference>
<proteinExistence type="predicted"/>
<accession>A0ABR2CE53</accession>
<dbReference type="Proteomes" id="UP001472677">
    <property type="component" value="Unassembled WGS sequence"/>
</dbReference>
<dbReference type="PANTHER" id="PTHR33883:SF7">
    <property type="entry name" value="OS04G0521600 PROTEIN"/>
    <property type="match status" value="1"/>
</dbReference>
<evidence type="ECO:0000256" key="1">
    <source>
        <dbReference type="SAM" id="Coils"/>
    </source>
</evidence>